<organism evidence="1 2">
    <name type="scientific">Aspergillus steynii IBT 23096</name>
    <dbReference type="NCBI Taxonomy" id="1392250"/>
    <lineage>
        <taxon>Eukaryota</taxon>
        <taxon>Fungi</taxon>
        <taxon>Dikarya</taxon>
        <taxon>Ascomycota</taxon>
        <taxon>Pezizomycotina</taxon>
        <taxon>Eurotiomycetes</taxon>
        <taxon>Eurotiomycetidae</taxon>
        <taxon>Eurotiales</taxon>
        <taxon>Aspergillaceae</taxon>
        <taxon>Aspergillus</taxon>
        <taxon>Aspergillus subgen. Circumdati</taxon>
    </lineage>
</organism>
<dbReference type="GeneID" id="36563031"/>
<dbReference type="AlphaFoldDB" id="A0A2I2GM50"/>
<name>A0A2I2GM50_9EURO</name>
<comment type="caution">
    <text evidence="1">The sequence shown here is derived from an EMBL/GenBank/DDBJ whole genome shotgun (WGS) entry which is preliminary data.</text>
</comment>
<dbReference type="RefSeq" id="XP_024709260.1">
    <property type="nucleotide sequence ID" value="XM_024855325.1"/>
</dbReference>
<gene>
    <name evidence="1" type="ORF">P170DRAFT_6641</name>
</gene>
<sequence>MFASRAPAIQPERLLYFSFLFFSWQDQIDNRNTRKLSVCNTFELFASVHLKMRDTYCHKSQSYLFFEIINETSDLTQGRGVQ</sequence>
<evidence type="ECO:0000313" key="1">
    <source>
        <dbReference type="EMBL" id="PLB53958.1"/>
    </source>
</evidence>
<evidence type="ECO:0000313" key="2">
    <source>
        <dbReference type="Proteomes" id="UP000234275"/>
    </source>
</evidence>
<accession>A0A2I2GM50</accession>
<dbReference type="VEuPathDB" id="FungiDB:P170DRAFT_6641"/>
<protein>
    <submittedName>
        <fullName evidence="1">Uncharacterized protein</fullName>
    </submittedName>
</protein>
<dbReference type="EMBL" id="MSFO01000001">
    <property type="protein sequence ID" value="PLB53958.1"/>
    <property type="molecule type" value="Genomic_DNA"/>
</dbReference>
<keyword evidence="2" id="KW-1185">Reference proteome</keyword>
<proteinExistence type="predicted"/>
<dbReference type="Proteomes" id="UP000234275">
    <property type="component" value="Unassembled WGS sequence"/>
</dbReference>
<reference evidence="1 2" key="1">
    <citation type="submission" date="2016-12" db="EMBL/GenBank/DDBJ databases">
        <title>The genomes of Aspergillus section Nigri reveals drivers in fungal speciation.</title>
        <authorList>
            <consortium name="DOE Joint Genome Institute"/>
            <person name="Vesth T.C."/>
            <person name="Nybo J."/>
            <person name="Theobald S."/>
            <person name="Brandl J."/>
            <person name="Frisvad J.C."/>
            <person name="Nielsen K.F."/>
            <person name="Lyhne E.K."/>
            <person name="Kogle M.E."/>
            <person name="Kuo A."/>
            <person name="Riley R."/>
            <person name="Clum A."/>
            <person name="Nolan M."/>
            <person name="Lipzen A."/>
            <person name="Salamov A."/>
            <person name="Henrissat B."/>
            <person name="Wiebenga A."/>
            <person name="De Vries R.P."/>
            <person name="Grigoriev I.V."/>
            <person name="Mortensen U.H."/>
            <person name="Andersen M.R."/>
            <person name="Baker S.E."/>
        </authorList>
    </citation>
    <scope>NUCLEOTIDE SEQUENCE [LARGE SCALE GENOMIC DNA]</scope>
    <source>
        <strain evidence="1 2">IBT 23096</strain>
    </source>
</reference>